<sequence>MKICPSCSLPPLLCSFIVTLQSEPNRMLTRYTEPITALDLSHLRFSKS</sequence>
<dbReference type="Proteomes" id="UP001295469">
    <property type="component" value="Chromosome C04"/>
</dbReference>
<proteinExistence type="predicted"/>
<gene>
    <name evidence="1" type="ORF">DARMORV10_C04P06040.1</name>
</gene>
<name>A0A816JPE1_BRANA</name>
<evidence type="ECO:0000313" key="1">
    <source>
        <dbReference type="EMBL" id="CAF1805832.1"/>
    </source>
</evidence>
<dbReference type="EMBL" id="HG994368">
    <property type="protein sequence ID" value="CAF1805832.1"/>
    <property type="molecule type" value="Genomic_DNA"/>
</dbReference>
<reference evidence="1" key="1">
    <citation type="submission" date="2021-01" db="EMBL/GenBank/DDBJ databases">
        <authorList>
            <consortium name="Genoscope - CEA"/>
            <person name="William W."/>
        </authorList>
    </citation>
    <scope>NUCLEOTIDE SEQUENCE</scope>
</reference>
<accession>A0A816JPE1</accession>
<dbReference type="AlphaFoldDB" id="A0A816JPE1"/>
<protein>
    <submittedName>
        <fullName evidence="1">(rape) hypothetical protein</fullName>
    </submittedName>
</protein>
<organism evidence="1">
    <name type="scientific">Brassica napus</name>
    <name type="common">Rape</name>
    <dbReference type="NCBI Taxonomy" id="3708"/>
    <lineage>
        <taxon>Eukaryota</taxon>
        <taxon>Viridiplantae</taxon>
        <taxon>Streptophyta</taxon>
        <taxon>Embryophyta</taxon>
        <taxon>Tracheophyta</taxon>
        <taxon>Spermatophyta</taxon>
        <taxon>Magnoliopsida</taxon>
        <taxon>eudicotyledons</taxon>
        <taxon>Gunneridae</taxon>
        <taxon>Pentapetalae</taxon>
        <taxon>rosids</taxon>
        <taxon>malvids</taxon>
        <taxon>Brassicales</taxon>
        <taxon>Brassicaceae</taxon>
        <taxon>Brassiceae</taxon>
        <taxon>Brassica</taxon>
    </lineage>
</organism>